<dbReference type="OrthoDB" id="1492420at2"/>
<dbReference type="Proteomes" id="UP000233435">
    <property type="component" value="Unassembled WGS sequence"/>
</dbReference>
<evidence type="ECO:0000313" key="1">
    <source>
        <dbReference type="EMBL" id="PKQ46289.1"/>
    </source>
</evidence>
<name>A0A2N3HMT2_9FLAO</name>
<proteinExistence type="predicted"/>
<evidence type="ECO:0000313" key="2">
    <source>
        <dbReference type="Proteomes" id="UP000233435"/>
    </source>
</evidence>
<dbReference type="RefSeq" id="WP_106658566.1">
    <property type="nucleotide sequence ID" value="NZ_PJEO01000014.1"/>
</dbReference>
<gene>
    <name evidence="1" type="ORF">CSW08_03770</name>
</gene>
<keyword evidence="2" id="KW-1185">Reference proteome</keyword>
<dbReference type="AlphaFoldDB" id="A0A2N3HMT2"/>
<dbReference type="EMBL" id="PJEO01000014">
    <property type="protein sequence ID" value="PKQ46289.1"/>
    <property type="molecule type" value="Genomic_DNA"/>
</dbReference>
<sequence>MIFTDKIISELIACSKKVIDSPKNSVAVRGSDKIKFLLESVDGEHSFSGFISKNQTFQENFSIGLVYNPKEEKGKIVLLRVNGPHGLNENAPHHDGPHVHISTAERINAGLKPEGQIETNVPYATIQDAIQYYIHRINIVPSDIQKYFPPPDNQLNITFEEGDNI</sequence>
<organism evidence="1 2">
    <name type="scientific">Confluentibacter flavum</name>
    <dbReference type="NCBI Taxonomy" id="1909700"/>
    <lineage>
        <taxon>Bacteria</taxon>
        <taxon>Pseudomonadati</taxon>
        <taxon>Bacteroidota</taxon>
        <taxon>Flavobacteriia</taxon>
        <taxon>Flavobacteriales</taxon>
        <taxon>Flavobacteriaceae</taxon>
        <taxon>Confluentibacter</taxon>
    </lineage>
</organism>
<accession>A0A2N3HMT2</accession>
<reference evidence="1 2" key="1">
    <citation type="submission" date="2017-12" db="EMBL/GenBank/DDBJ databases">
        <title>Confluentibacter flavum sp. nov., isolated from the saline lake.</title>
        <authorList>
            <person name="Yu L."/>
        </authorList>
    </citation>
    <scope>NUCLEOTIDE SEQUENCE [LARGE SCALE GENOMIC DNA]</scope>
    <source>
        <strain evidence="1 2">3B</strain>
    </source>
</reference>
<protein>
    <submittedName>
        <fullName evidence="1">Uncharacterized protein</fullName>
    </submittedName>
</protein>
<comment type="caution">
    <text evidence="1">The sequence shown here is derived from an EMBL/GenBank/DDBJ whole genome shotgun (WGS) entry which is preliminary data.</text>
</comment>